<name>Q1H129_METFK</name>
<sequence length="533" mass="58993">MAAPLLALENVSIAFGNKLAVDSLNLEVRPGERLALVGESGSGKTVTALSILRLLSQPRISGSIHFQGQDLLQKSEHELRQIRGRDIAMIFQEPMTALNPLFTIGNQIVETLQLHEGLSKKQARDKALQLIIRTGIRQPERSIDSFPHQLSGGQRQRAMIAMALACRPKLLIADEPTTALDMTIRARIVKTLLDLQQEEIQRNGDAGMAILLITHDLNLVRKFAQRVAVMERGKLVETGDTESIFANPQHPYTIKLINSIPVRNIVPVQEAAPMLLETRGLRVEYRKAANSWRGIFSTSRHVALKGADIQLREGETIGVVGESGSGKSTLAQAILNLIPAESGDIEFEGAPVARLSKYRQRALRARLQVVFQDPFGSLSPRQTIRQIVGEGLALHFPALDPEEQHEKIVNVLREVGLPETVLNAYPHEFSGGQRQRIAIARALILAPRVLVLDEPTSALDVSIQNQVLELLVSLQEKYRLSYLLITHDLTVVNALAHRVYVLKDGEIVESGDTEQVIERPRHPYTQSLVQASL</sequence>
<dbReference type="PROSITE" id="PS50893">
    <property type="entry name" value="ABC_TRANSPORTER_2"/>
    <property type="match status" value="2"/>
</dbReference>
<dbReference type="InterPro" id="IPR013563">
    <property type="entry name" value="Oligopep_ABC_C"/>
</dbReference>
<dbReference type="AlphaFoldDB" id="Q1H129"/>
<keyword evidence="6" id="KW-0067">ATP-binding</keyword>
<evidence type="ECO:0000256" key="6">
    <source>
        <dbReference type="ARBA" id="ARBA00022840"/>
    </source>
</evidence>
<dbReference type="SUPFAM" id="SSF52540">
    <property type="entry name" value="P-loop containing nucleoside triphosphate hydrolases"/>
    <property type="match status" value="2"/>
</dbReference>
<dbReference type="FunFam" id="3.40.50.300:FF:000016">
    <property type="entry name" value="Oligopeptide ABC transporter ATP-binding component"/>
    <property type="match status" value="1"/>
</dbReference>
<keyword evidence="3" id="KW-0813">Transport</keyword>
<dbReference type="eggNOG" id="COG4172">
    <property type="taxonomic scope" value="Bacteria"/>
</dbReference>
<dbReference type="KEGG" id="mfa:Mfla_1540"/>
<dbReference type="STRING" id="265072.Mfla_1540"/>
<feature type="domain" description="ABC transporter" evidence="8">
    <location>
        <begin position="283"/>
        <end position="529"/>
    </location>
</feature>
<evidence type="ECO:0000256" key="4">
    <source>
        <dbReference type="ARBA" id="ARBA00022475"/>
    </source>
</evidence>
<dbReference type="GO" id="GO:0005886">
    <property type="term" value="C:plasma membrane"/>
    <property type="evidence" value="ECO:0007669"/>
    <property type="project" value="UniProtKB-SubCell"/>
</dbReference>
<evidence type="ECO:0000313" key="10">
    <source>
        <dbReference type="Proteomes" id="UP000002440"/>
    </source>
</evidence>
<evidence type="ECO:0000256" key="3">
    <source>
        <dbReference type="ARBA" id="ARBA00022448"/>
    </source>
</evidence>
<keyword evidence="4" id="KW-1003">Cell membrane</keyword>
<dbReference type="NCBIfam" id="NF007739">
    <property type="entry name" value="PRK10419.1"/>
    <property type="match status" value="2"/>
</dbReference>
<dbReference type="InterPro" id="IPR003593">
    <property type="entry name" value="AAA+_ATPase"/>
</dbReference>
<protein>
    <submittedName>
        <fullName evidence="9">ABC transporter related protein</fullName>
    </submittedName>
</protein>
<dbReference type="EMBL" id="CP000284">
    <property type="protein sequence ID" value="ABE49808.1"/>
    <property type="molecule type" value="Genomic_DNA"/>
</dbReference>
<keyword evidence="10" id="KW-1185">Reference proteome</keyword>
<evidence type="ECO:0000256" key="1">
    <source>
        <dbReference type="ARBA" id="ARBA00004417"/>
    </source>
</evidence>
<dbReference type="Pfam" id="PF08352">
    <property type="entry name" value="oligo_HPY"/>
    <property type="match status" value="2"/>
</dbReference>
<dbReference type="NCBIfam" id="NF008453">
    <property type="entry name" value="PRK11308.1"/>
    <property type="match status" value="2"/>
</dbReference>
<dbReference type="Gene3D" id="3.40.50.300">
    <property type="entry name" value="P-loop containing nucleotide triphosphate hydrolases"/>
    <property type="match status" value="2"/>
</dbReference>
<dbReference type="InterPro" id="IPR003439">
    <property type="entry name" value="ABC_transporter-like_ATP-bd"/>
</dbReference>
<accession>Q1H129</accession>
<keyword evidence="7" id="KW-0472">Membrane</keyword>
<dbReference type="CDD" id="cd03257">
    <property type="entry name" value="ABC_NikE_OppD_transporters"/>
    <property type="match status" value="2"/>
</dbReference>
<dbReference type="GO" id="GO:0016887">
    <property type="term" value="F:ATP hydrolysis activity"/>
    <property type="evidence" value="ECO:0007669"/>
    <property type="project" value="InterPro"/>
</dbReference>
<dbReference type="HOGENOM" id="CLU_000604_86_0_4"/>
<dbReference type="GO" id="GO:0005524">
    <property type="term" value="F:ATP binding"/>
    <property type="evidence" value="ECO:0007669"/>
    <property type="project" value="UniProtKB-KW"/>
</dbReference>
<dbReference type="InterPro" id="IPR027417">
    <property type="entry name" value="P-loop_NTPase"/>
</dbReference>
<dbReference type="Pfam" id="PF00005">
    <property type="entry name" value="ABC_tran"/>
    <property type="match status" value="2"/>
</dbReference>
<dbReference type="InterPro" id="IPR050388">
    <property type="entry name" value="ABC_Ni/Peptide_Import"/>
</dbReference>
<dbReference type="GO" id="GO:0055085">
    <property type="term" value="P:transmembrane transport"/>
    <property type="evidence" value="ECO:0007669"/>
    <property type="project" value="UniProtKB-ARBA"/>
</dbReference>
<keyword evidence="5" id="KW-0547">Nucleotide-binding</keyword>
<proteinExistence type="inferred from homology"/>
<dbReference type="PROSITE" id="PS00211">
    <property type="entry name" value="ABC_TRANSPORTER_1"/>
    <property type="match status" value="2"/>
</dbReference>
<dbReference type="SMART" id="SM00382">
    <property type="entry name" value="AAA"/>
    <property type="match status" value="2"/>
</dbReference>
<gene>
    <name evidence="9" type="ordered locus">Mfla_1540</name>
</gene>
<dbReference type="Proteomes" id="UP000002440">
    <property type="component" value="Chromosome"/>
</dbReference>
<evidence type="ECO:0000256" key="2">
    <source>
        <dbReference type="ARBA" id="ARBA00005417"/>
    </source>
</evidence>
<evidence type="ECO:0000256" key="7">
    <source>
        <dbReference type="ARBA" id="ARBA00023136"/>
    </source>
</evidence>
<evidence type="ECO:0000256" key="5">
    <source>
        <dbReference type="ARBA" id="ARBA00022741"/>
    </source>
</evidence>
<comment type="similarity">
    <text evidence="2">Belongs to the ABC transporter superfamily.</text>
</comment>
<evidence type="ECO:0000259" key="8">
    <source>
        <dbReference type="PROSITE" id="PS50893"/>
    </source>
</evidence>
<dbReference type="PANTHER" id="PTHR43297:SF2">
    <property type="entry name" value="DIPEPTIDE TRANSPORT ATP-BINDING PROTEIN DPPD"/>
    <property type="match status" value="1"/>
</dbReference>
<dbReference type="PANTHER" id="PTHR43297">
    <property type="entry name" value="OLIGOPEPTIDE TRANSPORT ATP-BINDING PROTEIN APPD"/>
    <property type="match status" value="1"/>
</dbReference>
<dbReference type="OrthoDB" id="9802772at2"/>
<organism evidence="9 10">
    <name type="scientific">Methylobacillus flagellatus (strain ATCC 51484 / DSM 6875 / VKM B-1610 / KT)</name>
    <dbReference type="NCBI Taxonomy" id="265072"/>
    <lineage>
        <taxon>Bacteria</taxon>
        <taxon>Pseudomonadati</taxon>
        <taxon>Pseudomonadota</taxon>
        <taxon>Betaproteobacteria</taxon>
        <taxon>Nitrosomonadales</taxon>
        <taxon>Methylophilaceae</taxon>
        <taxon>Methylobacillus</taxon>
    </lineage>
</organism>
<reference evidence="9 10" key="1">
    <citation type="submission" date="2006-03" db="EMBL/GenBank/DDBJ databases">
        <title>Complete sequence of Methylobacillus flagellatus KT.</title>
        <authorList>
            <consortium name="US DOE Joint Genome Institute"/>
            <person name="Copeland A."/>
            <person name="Lucas S."/>
            <person name="Lapidus A."/>
            <person name="Barry K."/>
            <person name="Detter J.C."/>
            <person name="Glavina del Rio T."/>
            <person name="Hammon N."/>
            <person name="Israni S."/>
            <person name="Dalin E."/>
            <person name="Tice H."/>
            <person name="Pitluck S."/>
            <person name="Brettin T."/>
            <person name="Bruce D."/>
            <person name="Han C."/>
            <person name="Tapia R."/>
            <person name="Saunders E."/>
            <person name="Gilna P."/>
            <person name="Schmutz J."/>
            <person name="Larimer F."/>
            <person name="Land M."/>
            <person name="Kyrpides N."/>
            <person name="Anderson I."/>
            <person name="Richardson P."/>
        </authorList>
    </citation>
    <scope>NUCLEOTIDE SEQUENCE [LARGE SCALE GENOMIC DNA]</scope>
    <source>
        <strain evidence="10">KT / ATCC 51484 / DSM 6875</strain>
    </source>
</reference>
<dbReference type="InterPro" id="IPR017871">
    <property type="entry name" value="ABC_transporter-like_CS"/>
</dbReference>
<dbReference type="RefSeq" id="WP_011479762.1">
    <property type="nucleotide sequence ID" value="NC_007947.1"/>
</dbReference>
<comment type="subcellular location">
    <subcellularLocation>
        <location evidence="1">Cell inner membrane</location>
        <topology evidence="1">Peripheral membrane protein</topology>
    </subcellularLocation>
</comment>
<evidence type="ECO:0000313" key="9">
    <source>
        <dbReference type="EMBL" id="ABE49808.1"/>
    </source>
</evidence>
<feature type="domain" description="ABC transporter" evidence="8">
    <location>
        <begin position="6"/>
        <end position="257"/>
    </location>
</feature>
<dbReference type="GO" id="GO:0015833">
    <property type="term" value="P:peptide transport"/>
    <property type="evidence" value="ECO:0007669"/>
    <property type="project" value="InterPro"/>
</dbReference>